<dbReference type="STRING" id="5288.A0A5C5G625"/>
<sequence>MPPTVANLDTATYRPPWWVRWWFIVSTALVAWDTGYVLLRPRSMPGGDLHWLWSPYALYETVDLVYSRQWYDLRRGFTSAQAMMNIAESVLNVLYLWLAGRESPVAVLVGFTAVVMTASKTVLYWLRDWQAGWDATGHNDAYSFWVLFALPNGAWIVVPTILAVVFYKQIARSLRVAAKTKTL</sequence>
<keyword evidence="1" id="KW-0472">Membrane</keyword>
<dbReference type="PANTHER" id="PTHR37919">
    <property type="entry name" value="PROTEIN CBG05606"/>
    <property type="match status" value="1"/>
</dbReference>
<protein>
    <recommendedName>
        <fullName evidence="4">Emopamil-binding protein</fullName>
    </recommendedName>
</protein>
<proteinExistence type="predicted"/>
<comment type="caution">
    <text evidence="2">The sequence shown here is derived from an EMBL/GenBank/DDBJ whole genome shotgun (WGS) entry which is preliminary data.</text>
</comment>
<dbReference type="EMBL" id="SOZI01000006">
    <property type="protein sequence ID" value="TNY23926.1"/>
    <property type="molecule type" value="Genomic_DNA"/>
</dbReference>
<reference evidence="2 3" key="1">
    <citation type="submission" date="2019-03" db="EMBL/GenBank/DDBJ databases">
        <title>Rhodosporidium diobovatum UCD-FST 08-225 genome sequencing, assembly, and annotation.</title>
        <authorList>
            <person name="Fakankun I.U."/>
            <person name="Fristensky B."/>
            <person name="Levin D.B."/>
        </authorList>
    </citation>
    <scope>NUCLEOTIDE SEQUENCE [LARGE SCALE GENOMIC DNA]</scope>
    <source>
        <strain evidence="2 3">UCD-FST 08-225</strain>
    </source>
</reference>
<evidence type="ECO:0000313" key="2">
    <source>
        <dbReference type="EMBL" id="TNY23926.1"/>
    </source>
</evidence>
<dbReference type="Proteomes" id="UP000311382">
    <property type="component" value="Unassembled WGS sequence"/>
</dbReference>
<dbReference type="AlphaFoldDB" id="A0A5C5G625"/>
<feature type="transmembrane region" description="Helical" evidence="1">
    <location>
        <begin position="20"/>
        <end position="39"/>
    </location>
</feature>
<feature type="transmembrane region" description="Helical" evidence="1">
    <location>
        <begin position="77"/>
        <end position="98"/>
    </location>
</feature>
<evidence type="ECO:0000313" key="3">
    <source>
        <dbReference type="Proteomes" id="UP000311382"/>
    </source>
</evidence>
<keyword evidence="3" id="KW-1185">Reference proteome</keyword>
<keyword evidence="1" id="KW-0812">Transmembrane</keyword>
<name>A0A5C5G625_9BASI</name>
<feature type="transmembrane region" description="Helical" evidence="1">
    <location>
        <begin position="146"/>
        <end position="167"/>
    </location>
</feature>
<evidence type="ECO:0008006" key="4">
    <source>
        <dbReference type="Google" id="ProtNLM"/>
    </source>
</evidence>
<feature type="transmembrane region" description="Helical" evidence="1">
    <location>
        <begin position="105"/>
        <end position="126"/>
    </location>
</feature>
<dbReference type="PANTHER" id="PTHR37919:SF2">
    <property type="entry name" value="EXPERA DOMAIN-CONTAINING PROTEIN"/>
    <property type="match status" value="1"/>
</dbReference>
<keyword evidence="1" id="KW-1133">Transmembrane helix</keyword>
<evidence type="ECO:0000256" key="1">
    <source>
        <dbReference type="SAM" id="Phobius"/>
    </source>
</evidence>
<gene>
    <name evidence="2" type="ORF">DMC30DRAFT_388146</name>
</gene>
<dbReference type="OrthoDB" id="60858at2759"/>
<organism evidence="2 3">
    <name type="scientific">Rhodotorula diobovata</name>
    <dbReference type="NCBI Taxonomy" id="5288"/>
    <lineage>
        <taxon>Eukaryota</taxon>
        <taxon>Fungi</taxon>
        <taxon>Dikarya</taxon>
        <taxon>Basidiomycota</taxon>
        <taxon>Pucciniomycotina</taxon>
        <taxon>Microbotryomycetes</taxon>
        <taxon>Sporidiobolales</taxon>
        <taxon>Sporidiobolaceae</taxon>
        <taxon>Rhodotorula</taxon>
    </lineage>
</organism>
<accession>A0A5C5G625</accession>